<sequence length="682" mass="75653">MTTKNYKNWNVRRDDNDILWLEIDKANVKTNVLSKDVLLELEEELNLIKDNLPRGIVFLSAKENGFIAGADINEFTKFETEEDALIAIQRGHKIMNAIEALKCSTVALIHGHCLGGGLELALACDYRIAEDDPKTRLGLPEVLLGIHPGFGGSLRMIRAAGPLSGMTAMLTGKSYISKVAKKMGFIDYAVPRRHFINAAESIIIKPPPSTKKNQIKITLNKILNYKFIRPLVAKILTKNVAKKASRVHYPAPYALIDLWVRYYDDPKKMLEEEAKSIAKLLVGKTAQNLVRVFKLKDQLKNSGSKIEFNPKHIHVIGGGIMGGDIAIWCALKGFNVTIQDQNHEVLAKVIQRAYKLYKKRLKSAMLIQQALDRLVPDDKGISLAQADIVIEAIFEDVEAKQNLYKDIEPKLKEGAILATNTSSIPIQKLSTVLKAPNRLVGLHFFNPVAMMPLVEIVKTPDTDEQVYNQAASFTKKIDRLPLLVNSTPGFLVNRILMPYLMEAVIMVDEGIPAQTVDKAALEFGMPMGPIELADTVGLDICLHVAEILSETMNISVPSSLTQLVKQNKLGKKTGQGFYTFQKGKPVKNKQDKSTTIPGNISERLILILVNEAVSCLREGVVESEDMIDAGIIFGTGFAPFRGGPLHYTNMRGGDQLLKKLEQLQHTLGDRFKPDEGWSSVFA</sequence>
<evidence type="ECO:0000256" key="9">
    <source>
        <dbReference type="ARBA" id="ARBA00023098"/>
    </source>
</evidence>
<comment type="pathway">
    <text evidence="1">Lipid metabolism; fatty acid beta-oxidation.</text>
</comment>
<dbReference type="PANTHER" id="PTHR43612">
    <property type="entry name" value="TRIFUNCTIONAL ENZYME SUBUNIT ALPHA"/>
    <property type="match status" value="1"/>
</dbReference>
<dbReference type="SUPFAM" id="SSF48179">
    <property type="entry name" value="6-phosphogluconate dehydrogenase C-terminal domain-like"/>
    <property type="match status" value="2"/>
</dbReference>
<keyword evidence="6" id="KW-0276">Fatty acid metabolism</keyword>
<dbReference type="PANTHER" id="PTHR43612:SF3">
    <property type="entry name" value="TRIFUNCTIONAL ENZYME SUBUNIT ALPHA, MITOCHONDRIAL"/>
    <property type="match status" value="1"/>
</dbReference>
<dbReference type="CDD" id="cd06558">
    <property type="entry name" value="crotonase-like"/>
    <property type="match status" value="1"/>
</dbReference>
<dbReference type="InterPro" id="IPR001753">
    <property type="entry name" value="Enoyl-CoA_hydra/iso"/>
</dbReference>
<dbReference type="GO" id="GO:0016509">
    <property type="term" value="F:long-chain (3S)-3-hydroxyacyl-CoA dehydrogenase (NAD+) activity"/>
    <property type="evidence" value="ECO:0007669"/>
    <property type="project" value="TreeGrafter"/>
</dbReference>
<accession>A0A3B0ZNN3</accession>
<dbReference type="InterPro" id="IPR006108">
    <property type="entry name" value="3HC_DH_C"/>
</dbReference>
<keyword evidence="11" id="KW-0511">Multifunctional enzyme</keyword>
<protein>
    <recommendedName>
        <fullName evidence="5">enoyl-CoA hydratase</fullName>
        <ecNumber evidence="5">4.2.1.17</ecNumber>
    </recommendedName>
</protein>
<dbReference type="Gene3D" id="3.40.50.720">
    <property type="entry name" value="NAD(P)-binding Rossmann-like Domain"/>
    <property type="match status" value="1"/>
</dbReference>
<dbReference type="EC" id="4.2.1.17" evidence="5"/>
<dbReference type="InterPro" id="IPR013328">
    <property type="entry name" value="6PGD_dom2"/>
</dbReference>
<dbReference type="InterPro" id="IPR006176">
    <property type="entry name" value="3-OHacyl-CoA_DH_NAD-bd"/>
</dbReference>
<dbReference type="InterPro" id="IPR018376">
    <property type="entry name" value="Enoyl-CoA_hyd/isom_CS"/>
</dbReference>
<dbReference type="InterPro" id="IPR036291">
    <property type="entry name" value="NAD(P)-bd_dom_sf"/>
</dbReference>
<evidence type="ECO:0000313" key="14">
    <source>
        <dbReference type="EMBL" id="VAW90770.1"/>
    </source>
</evidence>
<dbReference type="UniPathway" id="UPA00659"/>
<dbReference type="Pfam" id="PF00725">
    <property type="entry name" value="3HCDH"/>
    <property type="match status" value="1"/>
</dbReference>
<keyword evidence="7 14" id="KW-0560">Oxidoreductase</keyword>
<comment type="similarity">
    <text evidence="2">In the central section; belongs to the 3-hydroxyacyl-CoA dehydrogenase family.</text>
</comment>
<evidence type="ECO:0000259" key="13">
    <source>
        <dbReference type="Pfam" id="PF02737"/>
    </source>
</evidence>
<dbReference type="Pfam" id="PF00378">
    <property type="entry name" value="ECH_1"/>
    <property type="match status" value="1"/>
</dbReference>
<keyword evidence="14" id="KW-0413">Isomerase</keyword>
<dbReference type="InterPro" id="IPR029045">
    <property type="entry name" value="ClpP/crotonase-like_dom_sf"/>
</dbReference>
<dbReference type="PROSITE" id="PS00166">
    <property type="entry name" value="ENOYL_COA_HYDRATASE"/>
    <property type="match status" value="1"/>
</dbReference>
<dbReference type="Pfam" id="PF02737">
    <property type="entry name" value="3HCDH_N"/>
    <property type="match status" value="1"/>
</dbReference>
<dbReference type="GO" id="GO:0006635">
    <property type="term" value="P:fatty acid beta-oxidation"/>
    <property type="evidence" value="ECO:0007669"/>
    <property type="project" value="UniProtKB-UniPathway"/>
</dbReference>
<dbReference type="InterPro" id="IPR006180">
    <property type="entry name" value="3-OHacyl-CoA_DH_CS"/>
</dbReference>
<dbReference type="SUPFAM" id="SSF51735">
    <property type="entry name" value="NAD(P)-binding Rossmann-fold domains"/>
    <property type="match status" value="1"/>
</dbReference>
<organism evidence="14">
    <name type="scientific">hydrothermal vent metagenome</name>
    <dbReference type="NCBI Taxonomy" id="652676"/>
    <lineage>
        <taxon>unclassified sequences</taxon>
        <taxon>metagenomes</taxon>
        <taxon>ecological metagenomes</taxon>
    </lineage>
</organism>
<dbReference type="GO" id="GO:0070403">
    <property type="term" value="F:NAD+ binding"/>
    <property type="evidence" value="ECO:0007669"/>
    <property type="project" value="InterPro"/>
</dbReference>
<evidence type="ECO:0000256" key="1">
    <source>
        <dbReference type="ARBA" id="ARBA00005005"/>
    </source>
</evidence>
<keyword evidence="9" id="KW-0443">Lipid metabolism</keyword>
<evidence type="ECO:0000256" key="6">
    <source>
        <dbReference type="ARBA" id="ARBA00022832"/>
    </source>
</evidence>
<feature type="domain" description="3-hydroxyacyl-CoA dehydrogenase C-terminal" evidence="12">
    <location>
        <begin position="489"/>
        <end position="579"/>
    </location>
</feature>
<evidence type="ECO:0000256" key="8">
    <source>
        <dbReference type="ARBA" id="ARBA00023027"/>
    </source>
</evidence>
<evidence type="ECO:0000256" key="4">
    <source>
        <dbReference type="ARBA" id="ARBA00009463"/>
    </source>
</evidence>
<dbReference type="FunFam" id="3.40.50.720:FF:000009">
    <property type="entry name" value="Fatty oxidation complex, alpha subunit"/>
    <property type="match status" value="1"/>
</dbReference>
<evidence type="ECO:0000256" key="11">
    <source>
        <dbReference type="ARBA" id="ARBA00023268"/>
    </source>
</evidence>
<evidence type="ECO:0000256" key="7">
    <source>
        <dbReference type="ARBA" id="ARBA00023002"/>
    </source>
</evidence>
<dbReference type="AlphaFoldDB" id="A0A3B0ZNN3"/>
<comment type="similarity">
    <text evidence="3">In the N-terminal section; belongs to the enoyl-CoA hydratase/isomerase family.</text>
</comment>
<name>A0A3B0ZNN3_9ZZZZ</name>
<keyword evidence="10 14" id="KW-0456">Lyase</keyword>
<keyword evidence="8" id="KW-0520">NAD</keyword>
<evidence type="ECO:0000256" key="3">
    <source>
        <dbReference type="ARBA" id="ARBA00008750"/>
    </source>
</evidence>
<dbReference type="InterPro" id="IPR008927">
    <property type="entry name" value="6-PGluconate_DH-like_C_sf"/>
</dbReference>
<feature type="domain" description="3-hydroxyacyl-CoA dehydrogenase NAD binding" evidence="13">
    <location>
        <begin position="313"/>
        <end position="485"/>
    </location>
</feature>
<proteinExistence type="inferred from homology"/>
<dbReference type="InterPro" id="IPR050136">
    <property type="entry name" value="FA_oxidation_alpha_subunit"/>
</dbReference>
<dbReference type="PROSITE" id="PS00067">
    <property type="entry name" value="3HCDH"/>
    <property type="match status" value="1"/>
</dbReference>
<comment type="similarity">
    <text evidence="4">Belongs to the 3-hydroxyacyl-CoA dehydrogenase family.</text>
</comment>
<dbReference type="GO" id="GO:0004300">
    <property type="term" value="F:enoyl-CoA hydratase activity"/>
    <property type="evidence" value="ECO:0007669"/>
    <property type="project" value="UniProtKB-EC"/>
</dbReference>
<gene>
    <name evidence="14" type="ORF">MNBD_GAMMA22-1775</name>
</gene>
<dbReference type="SUPFAM" id="SSF52096">
    <property type="entry name" value="ClpP/crotonase"/>
    <property type="match status" value="1"/>
</dbReference>
<evidence type="ECO:0000259" key="12">
    <source>
        <dbReference type="Pfam" id="PF00725"/>
    </source>
</evidence>
<reference evidence="14" key="1">
    <citation type="submission" date="2018-06" db="EMBL/GenBank/DDBJ databases">
        <authorList>
            <person name="Zhirakovskaya E."/>
        </authorList>
    </citation>
    <scope>NUCLEOTIDE SEQUENCE</scope>
</reference>
<dbReference type="GO" id="GO:0016853">
    <property type="term" value="F:isomerase activity"/>
    <property type="evidence" value="ECO:0007669"/>
    <property type="project" value="UniProtKB-KW"/>
</dbReference>
<evidence type="ECO:0000256" key="5">
    <source>
        <dbReference type="ARBA" id="ARBA00012076"/>
    </source>
</evidence>
<dbReference type="EMBL" id="UOFS01000001">
    <property type="protein sequence ID" value="VAW90770.1"/>
    <property type="molecule type" value="Genomic_DNA"/>
</dbReference>
<dbReference type="Gene3D" id="1.10.1040.10">
    <property type="entry name" value="N-(1-d-carboxylethyl)-l-norvaline Dehydrogenase, domain 2"/>
    <property type="match status" value="2"/>
</dbReference>
<dbReference type="Gene3D" id="3.90.226.10">
    <property type="entry name" value="2-enoyl-CoA Hydratase, Chain A, domain 1"/>
    <property type="match status" value="1"/>
</dbReference>
<evidence type="ECO:0000256" key="10">
    <source>
        <dbReference type="ARBA" id="ARBA00023239"/>
    </source>
</evidence>
<evidence type="ECO:0000256" key="2">
    <source>
        <dbReference type="ARBA" id="ARBA00007005"/>
    </source>
</evidence>